<evidence type="ECO:0000256" key="2">
    <source>
        <dbReference type="ARBA" id="ARBA00023125"/>
    </source>
</evidence>
<dbReference type="PRINTS" id="PR00034">
    <property type="entry name" value="HTHCRP"/>
</dbReference>
<dbReference type="RefSeq" id="WP_308983773.1">
    <property type="nucleotide sequence ID" value="NZ_JARXIC010000003.1"/>
</dbReference>
<dbReference type="Pfam" id="PF13545">
    <property type="entry name" value="HTH_Crp_2"/>
    <property type="match status" value="1"/>
</dbReference>
<dbReference type="SMART" id="SM00419">
    <property type="entry name" value="HTH_CRP"/>
    <property type="match status" value="1"/>
</dbReference>
<dbReference type="Gene3D" id="1.10.10.10">
    <property type="entry name" value="Winged helix-like DNA-binding domain superfamily/Winged helix DNA-binding domain"/>
    <property type="match status" value="1"/>
</dbReference>
<dbReference type="PANTHER" id="PTHR24567:SF74">
    <property type="entry name" value="HTH-TYPE TRANSCRIPTIONAL REGULATOR ARCR"/>
    <property type="match status" value="1"/>
</dbReference>
<dbReference type="SUPFAM" id="SSF46785">
    <property type="entry name" value="Winged helix' DNA-binding domain"/>
    <property type="match status" value="1"/>
</dbReference>
<dbReference type="InterPro" id="IPR012318">
    <property type="entry name" value="HTH_CRP"/>
</dbReference>
<feature type="domain" description="HTH crp-type" evidence="5">
    <location>
        <begin position="160"/>
        <end position="233"/>
    </location>
</feature>
<accession>A0ABU1AER4</accession>
<organism evidence="6 7">
    <name type="scientific">Thalassobacterium sedimentorum</name>
    <dbReference type="NCBI Taxonomy" id="3041258"/>
    <lineage>
        <taxon>Bacteria</taxon>
        <taxon>Pseudomonadati</taxon>
        <taxon>Verrucomicrobiota</taxon>
        <taxon>Opitutia</taxon>
        <taxon>Puniceicoccales</taxon>
        <taxon>Coraliomargaritaceae</taxon>
        <taxon>Thalassobacterium</taxon>
    </lineage>
</organism>
<dbReference type="Gene3D" id="2.60.120.10">
    <property type="entry name" value="Jelly Rolls"/>
    <property type="match status" value="1"/>
</dbReference>
<dbReference type="InterPro" id="IPR050397">
    <property type="entry name" value="Env_Response_Regulators"/>
</dbReference>
<feature type="domain" description="Cyclic nucleotide-binding" evidence="4">
    <location>
        <begin position="26"/>
        <end position="126"/>
    </location>
</feature>
<sequence>MSTSKHSDNQSAQQVMIVQSLRKTPMFSGLSGAVLESLASGCHLQKVPKDNYLFHEGQRVDGFYVIHHGAINVHKVTESGREQVIRVFYPGESLGEVVIAGDNTYPASAKATEASQVILIPTDFFRAEIQRDPDLAMCVLASMSSHLRYLVETVEGLKLKQAESRVAQWLLRELESHGETMVVPPQITLPLAKHLLASQLGITSETLSRVFARLREAALISIEGKRISFLNVAGLREFLIHGEATR</sequence>
<dbReference type="InterPro" id="IPR018490">
    <property type="entry name" value="cNMP-bd_dom_sf"/>
</dbReference>
<dbReference type="SMART" id="SM00100">
    <property type="entry name" value="cNMP"/>
    <property type="match status" value="1"/>
</dbReference>
<dbReference type="EMBL" id="JARXIC010000003">
    <property type="protein sequence ID" value="MDQ8193269.1"/>
    <property type="molecule type" value="Genomic_DNA"/>
</dbReference>
<dbReference type="PANTHER" id="PTHR24567">
    <property type="entry name" value="CRP FAMILY TRANSCRIPTIONAL REGULATORY PROTEIN"/>
    <property type="match status" value="1"/>
</dbReference>
<evidence type="ECO:0000256" key="3">
    <source>
        <dbReference type="ARBA" id="ARBA00023163"/>
    </source>
</evidence>
<evidence type="ECO:0000259" key="5">
    <source>
        <dbReference type="PROSITE" id="PS51063"/>
    </source>
</evidence>
<keyword evidence="2" id="KW-0238">DNA-binding</keyword>
<dbReference type="InterPro" id="IPR036388">
    <property type="entry name" value="WH-like_DNA-bd_sf"/>
</dbReference>
<dbReference type="PROSITE" id="PS51063">
    <property type="entry name" value="HTH_CRP_2"/>
    <property type="match status" value="1"/>
</dbReference>
<dbReference type="SUPFAM" id="SSF51206">
    <property type="entry name" value="cAMP-binding domain-like"/>
    <property type="match status" value="1"/>
</dbReference>
<evidence type="ECO:0000313" key="6">
    <source>
        <dbReference type="EMBL" id="MDQ8193269.1"/>
    </source>
</evidence>
<reference evidence="6 7" key="1">
    <citation type="submission" date="2023-04" db="EMBL/GenBank/DDBJ databases">
        <title>A novel bacteria isolated from coastal sediment.</title>
        <authorList>
            <person name="Liu X.-J."/>
            <person name="Du Z.-J."/>
        </authorList>
    </citation>
    <scope>NUCLEOTIDE SEQUENCE [LARGE SCALE GENOMIC DNA]</scope>
    <source>
        <strain evidence="6 7">SDUM461004</strain>
    </source>
</reference>
<keyword evidence="1" id="KW-0805">Transcription regulation</keyword>
<dbReference type="InterPro" id="IPR014710">
    <property type="entry name" value="RmlC-like_jellyroll"/>
</dbReference>
<dbReference type="InterPro" id="IPR000595">
    <property type="entry name" value="cNMP-bd_dom"/>
</dbReference>
<protein>
    <submittedName>
        <fullName evidence="6">Crp/Fnr family transcriptional regulator</fullName>
    </submittedName>
</protein>
<evidence type="ECO:0000259" key="4">
    <source>
        <dbReference type="PROSITE" id="PS50042"/>
    </source>
</evidence>
<comment type="caution">
    <text evidence="6">The sequence shown here is derived from an EMBL/GenBank/DDBJ whole genome shotgun (WGS) entry which is preliminary data.</text>
</comment>
<name>A0ABU1AER4_9BACT</name>
<gene>
    <name evidence="6" type="ORF">QEH59_02455</name>
</gene>
<dbReference type="CDD" id="cd00038">
    <property type="entry name" value="CAP_ED"/>
    <property type="match status" value="1"/>
</dbReference>
<evidence type="ECO:0000313" key="7">
    <source>
        <dbReference type="Proteomes" id="UP001243717"/>
    </source>
</evidence>
<proteinExistence type="predicted"/>
<dbReference type="InterPro" id="IPR036390">
    <property type="entry name" value="WH_DNA-bd_sf"/>
</dbReference>
<keyword evidence="7" id="KW-1185">Reference proteome</keyword>
<keyword evidence="3" id="KW-0804">Transcription</keyword>
<dbReference type="PROSITE" id="PS50042">
    <property type="entry name" value="CNMP_BINDING_3"/>
    <property type="match status" value="1"/>
</dbReference>
<evidence type="ECO:0000256" key="1">
    <source>
        <dbReference type="ARBA" id="ARBA00023015"/>
    </source>
</evidence>
<dbReference type="Pfam" id="PF00027">
    <property type="entry name" value="cNMP_binding"/>
    <property type="match status" value="1"/>
</dbReference>
<dbReference type="Proteomes" id="UP001243717">
    <property type="component" value="Unassembled WGS sequence"/>
</dbReference>